<keyword evidence="2 4" id="KW-0238">DNA-binding</keyword>
<evidence type="ECO:0000313" key="6">
    <source>
        <dbReference type="EMBL" id="GAA2213159.1"/>
    </source>
</evidence>
<evidence type="ECO:0000256" key="3">
    <source>
        <dbReference type="ARBA" id="ARBA00023163"/>
    </source>
</evidence>
<dbReference type="InterPro" id="IPR036271">
    <property type="entry name" value="Tet_transcr_reg_TetR-rel_C_sf"/>
</dbReference>
<evidence type="ECO:0000256" key="2">
    <source>
        <dbReference type="ARBA" id="ARBA00023125"/>
    </source>
</evidence>
<dbReference type="PANTHER" id="PTHR30055">
    <property type="entry name" value="HTH-TYPE TRANSCRIPTIONAL REGULATOR RUTR"/>
    <property type="match status" value="1"/>
</dbReference>
<gene>
    <name evidence="6" type="ORF">GCM10009850_086210</name>
</gene>
<feature type="domain" description="HTH tetR-type" evidence="5">
    <location>
        <begin position="16"/>
        <end position="76"/>
    </location>
</feature>
<keyword evidence="3" id="KW-0804">Transcription</keyword>
<dbReference type="Gene3D" id="1.10.357.10">
    <property type="entry name" value="Tetracycline Repressor, domain 2"/>
    <property type="match status" value="1"/>
</dbReference>
<dbReference type="InterPro" id="IPR050109">
    <property type="entry name" value="HTH-type_TetR-like_transc_reg"/>
</dbReference>
<dbReference type="EMBL" id="BAAAQX010000031">
    <property type="protein sequence ID" value="GAA2213159.1"/>
    <property type="molecule type" value="Genomic_DNA"/>
</dbReference>
<name>A0ABN3CUY0_9ACTN</name>
<proteinExistence type="predicted"/>
<dbReference type="SUPFAM" id="SSF46689">
    <property type="entry name" value="Homeodomain-like"/>
    <property type="match status" value="1"/>
</dbReference>
<dbReference type="Pfam" id="PF16859">
    <property type="entry name" value="TetR_C_11"/>
    <property type="match status" value="1"/>
</dbReference>
<dbReference type="InterPro" id="IPR009057">
    <property type="entry name" value="Homeodomain-like_sf"/>
</dbReference>
<evidence type="ECO:0000256" key="4">
    <source>
        <dbReference type="PROSITE-ProRule" id="PRU00335"/>
    </source>
</evidence>
<evidence type="ECO:0000256" key="1">
    <source>
        <dbReference type="ARBA" id="ARBA00023015"/>
    </source>
</evidence>
<evidence type="ECO:0000313" key="7">
    <source>
        <dbReference type="Proteomes" id="UP001499843"/>
    </source>
</evidence>
<dbReference type="Gene3D" id="1.10.10.60">
    <property type="entry name" value="Homeodomain-like"/>
    <property type="match status" value="1"/>
</dbReference>
<dbReference type="PRINTS" id="PR00455">
    <property type="entry name" value="HTHTETR"/>
</dbReference>
<protein>
    <submittedName>
        <fullName evidence="6">TetR/AcrR family transcriptional regulator</fullName>
    </submittedName>
</protein>
<keyword evidence="1" id="KW-0805">Transcription regulation</keyword>
<dbReference type="InterPro" id="IPR001647">
    <property type="entry name" value="HTH_TetR"/>
</dbReference>
<comment type="caution">
    <text evidence="6">The sequence shown here is derived from an EMBL/GenBank/DDBJ whole genome shotgun (WGS) entry which is preliminary data.</text>
</comment>
<dbReference type="PROSITE" id="PS50977">
    <property type="entry name" value="HTH_TETR_2"/>
    <property type="match status" value="1"/>
</dbReference>
<evidence type="ECO:0000259" key="5">
    <source>
        <dbReference type="PROSITE" id="PS50977"/>
    </source>
</evidence>
<dbReference type="PANTHER" id="PTHR30055:SF148">
    <property type="entry name" value="TETR-FAMILY TRANSCRIPTIONAL REGULATOR"/>
    <property type="match status" value="1"/>
</dbReference>
<sequence length="193" mass="21267">MGGMTGERRLGRPRSEGTRTAILTAALEELESGGYAALTIDGIARRAGCGKQTIYRWWPSKADVVLEALLERAETTIEIPDEGSLSDDLLAFLTATFRQRGQRPTLVGLMAQALLDPVFATAFKEKFLFRRRAALRVVLERAAARGELAEGADLELLMDVVYGVLWYRLLLDHAPLDEPAAERLAALIVRATR</sequence>
<feature type="DNA-binding region" description="H-T-H motif" evidence="4">
    <location>
        <begin position="39"/>
        <end position="58"/>
    </location>
</feature>
<dbReference type="Proteomes" id="UP001499843">
    <property type="component" value="Unassembled WGS sequence"/>
</dbReference>
<keyword evidence="7" id="KW-1185">Reference proteome</keyword>
<accession>A0ABN3CUY0</accession>
<dbReference type="SUPFAM" id="SSF48498">
    <property type="entry name" value="Tetracyclin repressor-like, C-terminal domain"/>
    <property type="match status" value="1"/>
</dbReference>
<dbReference type="Pfam" id="PF00440">
    <property type="entry name" value="TetR_N"/>
    <property type="match status" value="1"/>
</dbReference>
<dbReference type="InterPro" id="IPR011075">
    <property type="entry name" value="TetR_C"/>
</dbReference>
<organism evidence="6 7">
    <name type="scientific">Nonomuraea monospora</name>
    <dbReference type="NCBI Taxonomy" id="568818"/>
    <lineage>
        <taxon>Bacteria</taxon>
        <taxon>Bacillati</taxon>
        <taxon>Actinomycetota</taxon>
        <taxon>Actinomycetes</taxon>
        <taxon>Streptosporangiales</taxon>
        <taxon>Streptosporangiaceae</taxon>
        <taxon>Nonomuraea</taxon>
    </lineage>
</organism>
<reference evidence="6 7" key="1">
    <citation type="journal article" date="2019" name="Int. J. Syst. Evol. Microbiol.">
        <title>The Global Catalogue of Microorganisms (GCM) 10K type strain sequencing project: providing services to taxonomists for standard genome sequencing and annotation.</title>
        <authorList>
            <consortium name="The Broad Institute Genomics Platform"/>
            <consortium name="The Broad Institute Genome Sequencing Center for Infectious Disease"/>
            <person name="Wu L."/>
            <person name="Ma J."/>
        </authorList>
    </citation>
    <scope>NUCLEOTIDE SEQUENCE [LARGE SCALE GENOMIC DNA]</scope>
    <source>
        <strain evidence="6 7">JCM 16114</strain>
    </source>
</reference>